<name>A0ACC3CG97_PYRYE</name>
<dbReference type="EMBL" id="CM020620">
    <property type="protein sequence ID" value="KAK1868888.1"/>
    <property type="molecule type" value="Genomic_DNA"/>
</dbReference>
<dbReference type="Proteomes" id="UP000798662">
    <property type="component" value="Chromosome 3"/>
</dbReference>
<protein>
    <submittedName>
        <fullName evidence="1">Uncharacterized protein</fullName>
    </submittedName>
</protein>
<keyword evidence="2" id="KW-1185">Reference proteome</keyword>
<sequence length="783" mass="83514">MPVVSRQAAHNASGSAGSEGWDSILQKAYEVERPPLPTEEFFTRHDGLFTLWVGTGLATGRVLLGVPVDRLTKPFVVSEQYSTSDGETATRHSPAKSFDPSAFAFRKSDVAPDSLELYRPPLNVQSAQPGSPEGRETTAGLSVSGLATFPYRRSPAGLLVIDAGPWVAAGFFTALHETNRPVTTRFVGGASAPEHITLRVAVSVELGNATTLSPEGIFGARVTVTIFGLPDRPMRTRPLDERIGFFAAPFAVADAYTEDNPTAGAHIARWDLSRRGGHLDWYVDPSVPRANWAALRAGVLMWNAAFGAAGFDVRADTVLRVHLPTDSDWPADYAADDARFLVISFVPQERPSASAPSVYDPRTGEILWATVVVHDDLPRLVAAVHRQWLSDDPLPRLPRSSRSTLDAVARGPASSISGHFTRITSEEYVAQILASFSSHELGHALGLRHHFKASATVPWAALVNGSYVESFGLSASVMDYPPRLLLLPSSQAHPQRYFASPVVGIYDKAAIRYGYDRSLSSAGALNSLAEAIAAEGLAVASDGDVGFDALAIRWDLSDDPLAAWDLAGAALNWVLAHMHPVKGLLSASTAAAWAPALSEETEECRRYPVGCVDRWPMRVAESLHATREQMLDSLTHPLRLGRLASSPWADEGVVLDAGRRLTVATLLSSITQTLVGDGWSALRDADDADAGKSRSGAFVAEAVARWVARLAAAAAGEEAPADTARVAAPAAAHERGVRLAVAGELSRMAADVATAMAAAPGNVHLQGVLVAMAPYRGWSPRGE</sequence>
<comment type="caution">
    <text evidence="1">The sequence shown here is derived from an EMBL/GenBank/DDBJ whole genome shotgun (WGS) entry which is preliminary data.</text>
</comment>
<evidence type="ECO:0000313" key="1">
    <source>
        <dbReference type="EMBL" id="KAK1868888.1"/>
    </source>
</evidence>
<evidence type="ECO:0000313" key="2">
    <source>
        <dbReference type="Proteomes" id="UP000798662"/>
    </source>
</evidence>
<proteinExistence type="predicted"/>
<gene>
    <name evidence="1" type="ORF">I4F81_011370</name>
</gene>
<accession>A0ACC3CG97</accession>
<organism evidence="1 2">
    <name type="scientific">Pyropia yezoensis</name>
    <name type="common">Susabi-nori</name>
    <name type="synonym">Porphyra yezoensis</name>
    <dbReference type="NCBI Taxonomy" id="2788"/>
    <lineage>
        <taxon>Eukaryota</taxon>
        <taxon>Rhodophyta</taxon>
        <taxon>Bangiophyceae</taxon>
        <taxon>Bangiales</taxon>
        <taxon>Bangiaceae</taxon>
        <taxon>Pyropia</taxon>
    </lineage>
</organism>
<reference evidence="1" key="1">
    <citation type="submission" date="2019-11" db="EMBL/GenBank/DDBJ databases">
        <title>Nori genome reveals adaptations in red seaweeds to the harsh intertidal environment.</title>
        <authorList>
            <person name="Wang D."/>
            <person name="Mao Y."/>
        </authorList>
    </citation>
    <scope>NUCLEOTIDE SEQUENCE</scope>
    <source>
        <tissue evidence="1">Gametophyte</tissue>
    </source>
</reference>